<reference evidence="2" key="1">
    <citation type="submission" date="2019-10" db="EMBL/GenBank/DDBJ databases">
        <authorList>
            <consortium name="DOE Joint Genome Institute"/>
            <person name="Kuo A."/>
            <person name="Miyauchi S."/>
            <person name="Kiss E."/>
            <person name="Drula E."/>
            <person name="Kohler A."/>
            <person name="Sanchez-Garcia M."/>
            <person name="Andreopoulos B."/>
            <person name="Barry K.W."/>
            <person name="Bonito G."/>
            <person name="Buee M."/>
            <person name="Carver A."/>
            <person name="Chen C."/>
            <person name="Cichocki N."/>
            <person name="Clum A."/>
            <person name="Culley D."/>
            <person name="Crous P.W."/>
            <person name="Fauchery L."/>
            <person name="Girlanda M."/>
            <person name="Hayes R."/>
            <person name="Keri Z."/>
            <person name="LaButti K."/>
            <person name="Lipzen A."/>
            <person name="Lombard V."/>
            <person name="Magnuson J."/>
            <person name="Maillard F."/>
            <person name="Morin E."/>
            <person name="Murat C."/>
            <person name="Nolan M."/>
            <person name="Ohm R."/>
            <person name="Pangilinan J."/>
            <person name="Pereira M."/>
            <person name="Perotto S."/>
            <person name="Peter M."/>
            <person name="Riley R."/>
            <person name="Sitrit Y."/>
            <person name="Stielow B."/>
            <person name="Szollosi G."/>
            <person name="Zifcakova L."/>
            <person name="Stursova M."/>
            <person name="Spatafora J.W."/>
            <person name="Tedersoo L."/>
            <person name="Vaario L.-M."/>
            <person name="Yamada A."/>
            <person name="Yan M."/>
            <person name="Wang P."/>
            <person name="Xu J."/>
            <person name="Bruns T."/>
            <person name="Baldrian P."/>
            <person name="Vilgalys R."/>
            <person name="Henrissat B."/>
            <person name="Grigoriev I.V."/>
            <person name="Hibbett D."/>
            <person name="Nagy L.G."/>
            <person name="Martin F.M."/>
        </authorList>
    </citation>
    <scope>NUCLEOTIDE SEQUENCE</scope>
    <source>
        <strain evidence="2">Prilba</strain>
    </source>
</reference>
<comment type="caution">
    <text evidence="2">The sequence shown here is derived from an EMBL/GenBank/DDBJ whole genome shotgun (WGS) entry which is preliminary data.</text>
</comment>
<proteinExistence type="predicted"/>
<name>A0A9P5MRQ5_9AGAM</name>
<evidence type="ECO:0000313" key="2">
    <source>
        <dbReference type="EMBL" id="KAF8476283.1"/>
    </source>
</evidence>
<evidence type="ECO:0000313" key="3">
    <source>
        <dbReference type="Proteomes" id="UP000759537"/>
    </source>
</evidence>
<feature type="region of interest" description="Disordered" evidence="1">
    <location>
        <begin position="322"/>
        <end position="344"/>
    </location>
</feature>
<gene>
    <name evidence="2" type="ORF">DFH94DRAFT_683700</name>
</gene>
<protein>
    <submittedName>
        <fullName evidence="2">Uncharacterized protein</fullName>
    </submittedName>
</protein>
<evidence type="ECO:0000256" key="1">
    <source>
        <dbReference type="SAM" id="MobiDB-lite"/>
    </source>
</evidence>
<organism evidence="2 3">
    <name type="scientific">Russula ochroleuca</name>
    <dbReference type="NCBI Taxonomy" id="152965"/>
    <lineage>
        <taxon>Eukaryota</taxon>
        <taxon>Fungi</taxon>
        <taxon>Dikarya</taxon>
        <taxon>Basidiomycota</taxon>
        <taxon>Agaricomycotina</taxon>
        <taxon>Agaricomycetes</taxon>
        <taxon>Russulales</taxon>
        <taxon>Russulaceae</taxon>
        <taxon>Russula</taxon>
    </lineage>
</organism>
<sequence>MEFMMGADMALLELLEASRECSKQAPFLALAGRDTGWPIAGLSVSAWPEILSASAPRWHGRSQQYGRSPMQVGSIPTRNALFTILGMVASRHYPCWLTWDGALEYITYKLAFCCGYTVPYHFFRNCGLRSTSTEVLYAIYPLQPFILPPASPMVSCQIATVPRGPCKNSVNRTLYESSVKLSVLLPPSFEPTYSFVPPVYRLRTKYGQPAYILNMLPIHSAFGKPLILYARDVKHFQVPLPDSHSWTYTPALRAQRRHFAGIGKIGGRDKIEANRRVQAEQRRQGVRRSAQLRAYRVRVHIRERLSRMLACAVDRIQNGSTSQQAASCQLERQDGAARPRPPNRRRIAAKNLPTECRWPQNAQLKTHAMRKQE</sequence>
<dbReference type="EMBL" id="WHVB01000015">
    <property type="protein sequence ID" value="KAF8476283.1"/>
    <property type="molecule type" value="Genomic_DNA"/>
</dbReference>
<dbReference type="Proteomes" id="UP000759537">
    <property type="component" value="Unassembled WGS sequence"/>
</dbReference>
<dbReference type="AlphaFoldDB" id="A0A9P5MRQ5"/>
<reference evidence="2" key="2">
    <citation type="journal article" date="2020" name="Nat. Commun.">
        <title>Large-scale genome sequencing of mycorrhizal fungi provides insights into the early evolution of symbiotic traits.</title>
        <authorList>
            <person name="Miyauchi S."/>
            <person name="Kiss E."/>
            <person name="Kuo A."/>
            <person name="Drula E."/>
            <person name="Kohler A."/>
            <person name="Sanchez-Garcia M."/>
            <person name="Morin E."/>
            <person name="Andreopoulos B."/>
            <person name="Barry K.W."/>
            <person name="Bonito G."/>
            <person name="Buee M."/>
            <person name="Carver A."/>
            <person name="Chen C."/>
            <person name="Cichocki N."/>
            <person name="Clum A."/>
            <person name="Culley D."/>
            <person name="Crous P.W."/>
            <person name="Fauchery L."/>
            <person name="Girlanda M."/>
            <person name="Hayes R.D."/>
            <person name="Keri Z."/>
            <person name="LaButti K."/>
            <person name="Lipzen A."/>
            <person name="Lombard V."/>
            <person name="Magnuson J."/>
            <person name="Maillard F."/>
            <person name="Murat C."/>
            <person name="Nolan M."/>
            <person name="Ohm R.A."/>
            <person name="Pangilinan J."/>
            <person name="Pereira M.F."/>
            <person name="Perotto S."/>
            <person name="Peter M."/>
            <person name="Pfister S."/>
            <person name="Riley R."/>
            <person name="Sitrit Y."/>
            <person name="Stielow J.B."/>
            <person name="Szollosi G."/>
            <person name="Zifcakova L."/>
            <person name="Stursova M."/>
            <person name="Spatafora J.W."/>
            <person name="Tedersoo L."/>
            <person name="Vaario L.M."/>
            <person name="Yamada A."/>
            <person name="Yan M."/>
            <person name="Wang P."/>
            <person name="Xu J."/>
            <person name="Bruns T."/>
            <person name="Baldrian P."/>
            <person name="Vilgalys R."/>
            <person name="Dunand C."/>
            <person name="Henrissat B."/>
            <person name="Grigoriev I.V."/>
            <person name="Hibbett D."/>
            <person name="Nagy L.G."/>
            <person name="Martin F.M."/>
        </authorList>
    </citation>
    <scope>NUCLEOTIDE SEQUENCE</scope>
    <source>
        <strain evidence="2">Prilba</strain>
    </source>
</reference>
<keyword evidence="3" id="KW-1185">Reference proteome</keyword>
<accession>A0A9P5MRQ5</accession>